<gene>
    <name evidence="5" type="primary">pafA</name>
    <name evidence="5" type="ORF">ACFS6J_21265</name>
</gene>
<dbReference type="GO" id="GO:0004035">
    <property type="term" value="F:alkaline phosphatase activity"/>
    <property type="evidence" value="ECO:0007669"/>
    <property type="project" value="UniProtKB-EC"/>
</dbReference>
<organism evidence="5 6">
    <name type="scientific">Olivibacter jilunii</name>
    <dbReference type="NCBI Taxonomy" id="985016"/>
    <lineage>
        <taxon>Bacteria</taxon>
        <taxon>Pseudomonadati</taxon>
        <taxon>Bacteroidota</taxon>
        <taxon>Sphingobacteriia</taxon>
        <taxon>Sphingobacteriales</taxon>
        <taxon>Sphingobacteriaceae</taxon>
        <taxon>Olivibacter</taxon>
    </lineage>
</organism>
<keyword evidence="6" id="KW-1185">Reference proteome</keyword>
<accession>A0ABW6B792</accession>
<dbReference type="NCBIfam" id="NF042991">
    <property type="entry name" value="alk_phos_PafA"/>
    <property type="match status" value="1"/>
</dbReference>
<dbReference type="Gene3D" id="3.30.1360.150">
    <property type="match status" value="1"/>
</dbReference>
<keyword evidence="2" id="KW-0479">Metal-binding</keyword>
<protein>
    <submittedName>
        <fullName evidence="5">Alkaline phosphatase PafA</fullName>
        <ecNumber evidence="5">3.1.3.1</ecNumber>
    </submittedName>
</protein>
<dbReference type="InterPro" id="IPR002591">
    <property type="entry name" value="Phosphodiest/P_Trfase"/>
</dbReference>
<sequence length="543" mass="59684">MKKLGSAILLLLLFLSSSFAQTSQDKPKLVVVMVVDQMRADYISRYWDYFGEGGLKRLVNKGYSNKNTNYNFFPTYTAAGHASISTGSIPSLNGIVGNDWYDRNQQKSVYCTSDNSVSTIGSNSQAGKMSPSSLLTTTVGDELRLATNFRSKVIGVALKDRAAILTAGHNATGVYWFDETTGGFISSSYYTNALPGWLTSFNNQKLSDKYLSEIWKTSLPIEKYQSTSTKDDVVYEGKFKGEASPTFPHNIPSIRKSYNYGLIRSLPNGNKLTFDLARAAIEGEKLGKNTVPDLLNVSFSSPDYIGHQFGPRSIEVADMYIKFDQDLSDFLSYLDTKVGKDNYVICLTADHGAAENPVFLEDNKLPGGYANGGIVDSLNSHLKTVYGIEPITAFKNLQLYLDHKIIQKKNISYSDVVSEIKRTLLTQESINSVYSKEEILVSGNENSPLSLLRNGFYYQRCGDITIVMNSGWLGSSGSKTGTTHGSTNLYDTHVPLIWYGKNISAGKDYSETKVSDIAITLSGILDIQSPSGSVGKFIPGILK</sequence>
<comment type="caution">
    <text evidence="5">The sequence shown here is derived from an EMBL/GenBank/DDBJ whole genome shotgun (WGS) entry which is preliminary data.</text>
</comment>
<evidence type="ECO:0000256" key="3">
    <source>
        <dbReference type="ARBA" id="ARBA00022729"/>
    </source>
</evidence>
<dbReference type="PANTHER" id="PTHR10151">
    <property type="entry name" value="ECTONUCLEOTIDE PYROPHOSPHATASE/PHOSPHODIESTERASE"/>
    <property type="match status" value="1"/>
</dbReference>
<proteinExistence type="predicted"/>
<dbReference type="Proteomes" id="UP001597560">
    <property type="component" value="Unassembled WGS sequence"/>
</dbReference>
<feature type="signal peptide" evidence="4">
    <location>
        <begin position="1"/>
        <end position="20"/>
    </location>
</feature>
<dbReference type="RefSeq" id="WP_377612524.1">
    <property type="nucleotide sequence ID" value="NZ_JBHUPA010000016.1"/>
</dbReference>
<reference evidence="6" key="1">
    <citation type="journal article" date="2019" name="Int. J. Syst. Evol. Microbiol.">
        <title>The Global Catalogue of Microorganisms (GCM) 10K type strain sequencing project: providing services to taxonomists for standard genome sequencing and annotation.</title>
        <authorList>
            <consortium name="The Broad Institute Genomics Platform"/>
            <consortium name="The Broad Institute Genome Sequencing Center for Infectious Disease"/>
            <person name="Wu L."/>
            <person name="Ma J."/>
        </authorList>
    </citation>
    <scope>NUCLEOTIDE SEQUENCE [LARGE SCALE GENOMIC DNA]</scope>
    <source>
        <strain evidence="6">KCTC 23098</strain>
    </source>
</reference>
<evidence type="ECO:0000313" key="6">
    <source>
        <dbReference type="Proteomes" id="UP001597560"/>
    </source>
</evidence>
<dbReference type="InterPro" id="IPR026263">
    <property type="entry name" value="Alkaline_phosphatase_prok"/>
</dbReference>
<dbReference type="EC" id="3.1.3.1" evidence="5"/>
<evidence type="ECO:0000313" key="5">
    <source>
        <dbReference type="EMBL" id="MFD2964344.1"/>
    </source>
</evidence>
<dbReference type="SUPFAM" id="SSF53649">
    <property type="entry name" value="Alkaline phosphatase-like"/>
    <property type="match status" value="1"/>
</dbReference>
<dbReference type="PIRSF" id="PIRSF031924">
    <property type="entry name" value="Pi-irrepressible_AP"/>
    <property type="match status" value="1"/>
</dbReference>
<dbReference type="InterPro" id="IPR017850">
    <property type="entry name" value="Alkaline_phosphatase_core_sf"/>
</dbReference>
<dbReference type="EMBL" id="JBHUPA010000016">
    <property type="protein sequence ID" value="MFD2964344.1"/>
    <property type="molecule type" value="Genomic_DNA"/>
</dbReference>
<dbReference type="CDD" id="cd16016">
    <property type="entry name" value="AP-SPAP"/>
    <property type="match status" value="1"/>
</dbReference>
<feature type="chain" id="PRO_5045930332" evidence="4">
    <location>
        <begin position="21"/>
        <end position="543"/>
    </location>
</feature>
<dbReference type="PANTHER" id="PTHR10151:SF120">
    <property type="entry name" value="BIS(5'-ADENOSYL)-TRIPHOSPHATASE"/>
    <property type="match status" value="1"/>
</dbReference>
<keyword evidence="3 4" id="KW-0732">Signal</keyword>
<evidence type="ECO:0000256" key="2">
    <source>
        <dbReference type="ARBA" id="ARBA00022723"/>
    </source>
</evidence>
<name>A0ABW6B792_9SPHI</name>
<evidence type="ECO:0000256" key="4">
    <source>
        <dbReference type="SAM" id="SignalP"/>
    </source>
</evidence>
<evidence type="ECO:0000256" key="1">
    <source>
        <dbReference type="ARBA" id="ARBA00022553"/>
    </source>
</evidence>
<keyword evidence="5" id="KW-0378">Hydrolase</keyword>
<keyword evidence="1" id="KW-0597">Phosphoprotein</keyword>
<dbReference type="Pfam" id="PF01663">
    <property type="entry name" value="Phosphodiest"/>
    <property type="match status" value="1"/>
</dbReference>
<dbReference type="Gene3D" id="3.40.720.10">
    <property type="entry name" value="Alkaline Phosphatase, subunit A"/>
    <property type="match status" value="1"/>
</dbReference>